<protein>
    <submittedName>
        <fullName evidence="1">Uncharacterized protein</fullName>
    </submittedName>
</protein>
<proteinExistence type="predicted"/>
<organism evidence="1">
    <name type="scientific">viral metagenome</name>
    <dbReference type="NCBI Taxonomy" id="1070528"/>
    <lineage>
        <taxon>unclassified sequences</taxon>
        <taxon>metagenomes</taxon>
        <taxon>organismal metagenomes</taxon>
    </lineage>
</organism>
<dbReference type="EMBL" id="MN740481">
    <property type="protein sequence ID" value="QHU29084.1"/>
    <property type="molecule type" value="Genomic_DNA"/>
</dbReference>
<accession>A0A6C0LHR7</accession>
<reference evidence="1" key="1">
    <citation type="journal article" date="2020" name="Nature">
        <title>Giant virus diversity and host interactions through global metagenomics.</title>
        <authorList>
            <person name="Schulz F."/>
            <person name="Roux S."/>
            <person name="Paez-Espino D."/>
            <person name="Jungbluth S."/>
            <person name="Walsh D.A."/>
            <person name="Denef V.J."/>
            <person name="McMahon K.D."/>
            <person name="Konstantinidis K.T."/>
            <person name="Eloe-Fadrosh E.A."/>
            <person name="Kyrpides N.C."/>
            <person name="Woyke T."/>
        </authorList>
    </citation>
    <scope>NUCLEOTIDE SEQUENCE</scope>
    <source>
        <strain evidence="1">GVMAG-M-3300027804-47</strain>
    </source>
</reference>
<dbReference type="AlphaFoldDB" id="A0A6C0LHR7"/>
<name>A0A6C0LHR7_9ZZZZ</name>
<evidence type="ECO:0000313" key="1">
    <source>
        <dbReference type="EMBL" id="QHU29084.1"/>
    </source>
</evidence>
<sequence>MTDDSQMKRDICVAREYFEKIYDIITEFLRYRRLVGKGNDDNFTVTTESDELWKLEDLLSKENETVRKGFRELVVLEFKEYIYNYENCRYEDVPYNLDYCSQYDHIIKYLGFDDYYESHIYDPTHFMMTPEMIYEFAS</sequence>